<sequence length="1219" mass="137547">MNRKTFSLVTSLAILTSSLSPTWAAGKDFTYNNINQNLQIKAPVDETKDVEKKIDLPLVTETLPDESVRNKYVKIIFIPETKKVDGAMQYGKLLDKEGKEVSLNDISYNNNVVKGKEYYALKSASWREIKNYKENDKQVLFVRKADNNEIDPKKKEIHKFLTWKLGSRKEFPFYADYKLKFEKYSIDNPVIFQSVFDPLPYFYSTSHLDSLDADGYKITNSSDEYYCVEFLSSGGNKEKGVGFRFNDSQIKYACKEVNNSKNVVLHIRWNSGDYRFGDYKPQTVNTKDKTFWYWTYDKNSHEVVKDDTKLSISRPTFIAKYIVDFLGIEKDFDLKNNPIPEGCHELKLEVEDGYSFNSVPYEKFAVRDGLSLANISVLENLILKDKNNINYDDDVAWYDRYKKIDNLSEFKINSDTVLTARRVRDYESEKFIPEVKEIEVNKDQDVTLEKLKEGIKNLPKNIKDIEIVENVDTSKVGEGKATLKLIFTDTSSKEVEIPVRVIEKFSGGVITPIPTINDEDIIKEEVSYNGQINLLDNIKNLPDGAKVEDISDTINTKISGTYTGKVKVIFKDGSSRIVVIPVKVSEALADSYTPQVKKIEVNKDELLTREKLKTGIVNLPEDIKDIEIVGNVDTSEVGEGKTVLKLIFSDTSNKEVEIPVKVINVIDAALITPVPEIKESDIITEEVPYNGAINLLDNIENLPDGAEIEDISDTISTKISRTYTGKVKVIFKDGSSRIVVIPVEVSEALADSYTPQVKKIEVNKDEDVTLEKLKSGIVNLPKNLDKIEIKTYPDTSKVGEGKATLKLIFTDTSSKEVEIPVRVIEKISGGAITPIPTINNEDIIKEEVPYHGQINLLDNIKNLPDGAEIKDLSDTIDTKSPGTYKGKVKVTFKDGSSRIVEIPIEVLAPMAEEFPVQNPDKTEVENLENINPTEKSEIEEKVREANPQVASIEVDDRGNVTLIYEDGSSNLIKAEDIIILREKTPEEEEPEGIPGEGDKNSEDKPGEVGDKDPEEKQGEKDNKDPEENPKDNEEEDNKKTENKLDSWNDFPRYYVRNHRTPTYKVETKITYKENKPQVNSKKFVIDTKTGTYTVTEDGKTLEKNMEVKPVIKGGRTNLPLRALAEILDAKVIWNEGTRTASFTRDGLTALIQIDGKKIVLSNGETIELESKALNINGRIYLPLVNVGQVFGLTSGNSLDGEDQDIEWDDKDKTVTINIK</sequence>
<evidence type="ECO:0000256" key="3">
    <source>
        <dbReference type="SAM" id="SignalP"/>
    </source>
</evidence>
<dbReference type="InterPro" id="IPR036582">
    <property type="entry name" value="Mao_N_sf"/>
</dbReference>
<evidence type="ECO:0000259" key="4">
    <source>
        <dbReference type="Pfam" id="PF07833"/>
    </source>
</evidence>
<dbReference type="Pfam" id="PF08428">
    <property type="entry name" value="Rib"/>
    <property type="match status" value="6"/>
</dbReference>
<feature type="domain" description="Rib" evidence="5">
    <location>
        <begin position="589"/>
        <end position="663"/>
    </location>
</feature>
<dbReference type="GeneID" id="83861639"/>
<dbReference type="SUPFAM" id="SSF55383">
    <property type="entry name" value="Copper amine oxidase, domain N"/>
    <property type="match status" value="1"/>
</dbReference>
<evidence type="ECO:0000259" key="5">
    <source>
        <dbReference type="Pfam" id="PF08428"/>
    </source>
</evidence>
<feature type="compositionally biased region" description="Basic and acidic residues" evidence="2">
    <location>
        <begin position="996"/>
        <end position="1045"/>
    </location>
</feature>
<accession>A0A2X1Y1K9</accession>
<evidence type="ECO:0000313" key="8">
    <source>
        <dbReference type="Proteomes" id="UP000250070"/>
    </source>
</evidence>
<evidence type="ECO:0000259" key="6">
    <source>
        <dbReference type="Pfam" id="PF18938"/>
    </source>
</evidence>
<dbReference type="Proteomes" id="UP000250070">
    <property type="component" value="Unassembled WGS sequence"/>
</dbReference>
<proteinExistence type="predicted"/>
<dbReference type="EMBL" id="UATM01000032">
    <property type="protein sequence ID" value="SPY48857.1"/>
    <property type="molecule type" value="Genomic_DNA"/>
</dbReference>
<keyword evidence="1 3" id="KW-0732">Signal</keyword>
<dbReference type="AlphaFoldDB" id="A0A2X1Y1K9"/>
<feature type="domain" description="Rib" evidence="5">
    <location>
        <begin position="854"/>
        <end position="906"/>
    </location>
</feature>
<feature type="chain" id="PRO_5039494935" evidence="3">
    <location>
        <begin position="25"/>
        <end position="1219"/>
    </location>
</feature>
<gene>
    <name evidence="7" type="primary">bca</name>
    <name evidence="7" type="ORF">NCTC13076_01949</name>
</gene>
<dbReference type="OrthoDB" id="1699183at2"/>
<dbReference type="InterPro" id="IPR059115">
    <property type="entry name" value="Rib"/>
</dbReference>
<feature type="signal peptide" evidence="3">
    <location>
        <begin position="1"/>
        <end position="24"/>
    </location>
</feature>
<feature type="domain" description="Rib" evidence="5">
    <location>
        <begin position="525"/>
        <end position="585"/>
    </location>
</feature>
<feature type="domain" description="Copper amine oxidase-like N-terminal" evidence="4">
    <location>
        <begin position="1099"/>
        <end position="1193"/>
    </location>
</feature>
<dbReference type="Gene3D" id="3.30.457.10">
    <property type="entry name" value="Copper amine oxidase-like, N-terminal domain"/>
    <property type="match status" value="1"/>
</dbReference>
<dbReference type="Gene3D" id="3.10.20.890">
    <property type="match status" value="1"/>
</dbReference>
<dbReference type="InterPro" id="IPR012854">
    <property type="entry name" value="Cu_amine_oxidase-like_N"/>
</dbReference>
<dbReference type="InterPro" id="IPR044024">
    <property type="entry name" value="aRib"/>
</dbReference>
<feature type="domain" description="Rib" evidence="5">
    <location>
        <begin position="428"/>
        <end position="502"/>
    </location>
</feature>
<evidence type="ECO:0000256" key="2">
    <source>
        <dbReference type="SAM" id="MobiDB-lite"/>
    </source>
</evidence>
<reference evidence="7 8" key="1">
    <citation type="submission" date="2018-06" db="EMBL/GenBank/DDBJ databases">
        <authorList>
            <consortium name="Pathogen Informatics"/>
            <person name="Doyle S."/>
        </authorList>
    </citation>
    <scope>NUCLEOTIDE SEQUENCE [LARGE SCALE GENOMIC DNA]</scope>
    <source>
        <strain evidence="7 8">NCTC13076</strain>
    </source>
</reference>
<feature type="region of interest" description="Disordered" evidence="2">
    <location>
        <begin position="981"/>
        <end position="1045"/>
    </location>
</feature>
<dbReference type="Pfam" id="PF18938">
    <property type="entry name" value="aRib"/>
    <property type="match status" value="1"/>
</dbReference>
<protein>
    <submittedName>
        <fullName evidence="7">C protein alpha-antigen</fullName>
    </submittedName>
</protein>
<dbReference type="Pfam" id="PF07833">
    <property type="entry name" value="Cu_amine_oxidN1"/>
    <property type="match status" value="1"/>
</dbReference>
<organism evidence="7 8">
    <name type="scientific">Peptoniphilus harei</name>
    <dbReference type="NCBI Taxonomy" id="54005"/>
    <lineage>
        <taxon>Bacteria</taxon>
        <taxon>Bacillati</taxon>
        <taxon>Bacillota</taxon>
        <taxon>Tissierellia</taxon>
        <taxon>Tissierellales</taxon>
        <taxon>Peptoniphilaceae</taxon>
        <taxon>Peptoniphilus</taxon>
    </lineage>
</organism>
<dbReference type="RefSeq" id="WP_112890412.1">
    <property type="nucleotide sequence ID" value="NZ_CP068103.1"/>
</dbReference>
<evidence type="ECO:0000313" key="7">
    <source>
        <dbReference type="EMBL" id="SPY48857.1"/>
    </source>
</evidence>
<name>A0A2X1Y1K9_9FIRM</name>
<evidence type="ECO:0000256" key="1">
    <source>
        <dbReference type="ARBA" id="ARBA00022729"/>
    </source>
</evidence>
<feature type="domain" description="Rib" evidence="5">
    <location>
        <begin position="750"/>
        <end position="824"/>
    </location>
</feature>
<feature type="domain" description="Rib" evidence="5">
    <location>
        <begin position="694"/>
        <end position="746"/>
    </location>
</feature>
<feature type="domain" description="Atypical Rib" evidence="6">
    <location>
        <begin position="916"/>
        <end position="978"/>
    </location>
</feature>